<dbReference type="GeneID" id="85394759"/>
<sequence length="172" mass="18895">MFLSSQDDRMKAQEDESEIEEAQLVGSAAGGASRQAVVRLPGIELMGPHEARYFGFEAVRVPVPASWCSIRQHDYLSTEWSRFGSAITLRRSEDPSDLSSIEAFRKPMLQGRMSFAYESLLACVAIIGEVPDDQSETVIRRTSLNLSRLPTLITTESGSRSGPLPRIATFGG</sequence>
<evidence type="ECO:0000313" key="2">
    <source>
        <dbReference type="Proteomes" id="UP001244207"/>
    </source>
</evidence>
<accession>A0AAD8XA51</accession>
<proteinExistence type="predicted"/>
<reference evidence="1" key="1">
    <citation type="submission" date="2021-12" db="EMBL/GenBank/DDBJ databases">
        <title>Comparative genomics, transcriptomics and evolutionary studies reveal genomic signatures of adaptation to plant cell wall in hemibiotrophic fungi.</title>
        <authorList>
            <consortium name="DOE Joint Genome Institute"/>
            <person name="Baroncelli R."/>
            <person name="Diaz J.F."/>
            <person name="Benocci T."/>
            <person name="Peng M."/>
            <person name="Battaglia E."/>
            <person name="Haridas S."/>
            <person name="Andreopoulos W."/>
            <person name="Labutti K."/>
            <person name="Pangilinan J."/>
            <person name="Floch G.L."/>
            <person name="Makela M.R."/>
            <person name="Henrissat B."/>
            <person name="Grigoriev I.V."/>
            <person name="Crouch J.A."/>
            <person name="De Vries R.P."/>
            <person name="Sukno S.A."/>
            <person name="Thon M.R."/>
        </authorList>
    </citation>
    <scope>NUCLEOTIDE SEQUENCE</scope>
    <source>
        <strain evidence="1">CBS 112980</strain>
    </source>
</reference>
<dbReference type="AlphaFoldDB" id="A0AAD8XA51"/>
<evidence type="ECO:0000313" key="1">
    <source>
        <dbReference type="EMBL" id="KAK1713744.1"/>
    </source>
</evidence>
<dbReference type="Proteomes" id="UP001244207">
    <property type="component" value="Unassembled WGS sequence"/>
</dbReference>
<gene>
    <name evidence="1" type="ORF">BDZ83DRAFT_656240</name>
</gene>
<protein>
    <submittedName>
        <fullName evidence="1">Uncharacterized protein</fullName>
    </submittedName>
</protein>
<comment type="caution">
    <text evidence="1">The sequence shown here is derived from an EMBL/GenBank/DDBJ whole genome shotgun (WGS) entry which is preliminary data.</text>
</comment>
<organism evidence="1 2">
    <name type="scientific">Glomerella acutata</name>
    <name type="common">Colletotrichum acutatum</name>
    <dbReference type="NCBI Taxonomy" id="27357"/>
    <lineage>
        <taxon>Eukaryota</taxon>
        <taxon>Fungi</taxon>
        <taxon>Dikarya</taxon>
        <taxon>Ascomycota</taxon>
        <taxon>Pezizomycotina</taxon>
        <taxon>Sordariomycetes</taxon>
        <taxon>Hypocreomycetidae</taxon>
        <taxon>Glomerellales</taxon>
        <taxon>Glomerellaceae</taxon>
        <taxon>Colletotrichum</taxon>
        <taxon>Colletotrichum acutatum species complex</taxon>
    </lineage>
</organism>
<name>A0AAD8XA51_GLOAC</name>
<keyword evidence="2" id="KW-1185">Reference proteome</keyword>
<dbReference type="EMBL" id="JAHMHS010000136">
    <property type="protein sequence ID" value="KAK1713744.1"/>
    <property type="molecule type" value="Genomic_DNA"/>
</dbReference>
<dbReference type="RefSeq" id="XP_060359797.1">
    <property type="nucleotide sequence ID" value="XM_060510860.1"/>
</dbReference>